<protein>
    <recommendedName>
        <fullName evidence="1">non-specific serine/threonine protein kinase</fullName>
        <ecNumber evidence="1">2.7.11.1</ecNumber>
    </recommendedName>
</protein>
<dbReference type="InterPro" id="IPR008271">
    <property type="entry name" value="Ser/Thr_kinase_AS"/>
</dbReference>
<keyword evidence="3" id="KW-0808">Transferase</keyword>
<dbReference type="EMBL" id="JAUEPS010000081">
    <property type="protein sequence ID" value="KAK0439945.1"/>
    <property type="molecule type" value="Genomic_DNA"/>
</dbReference>
<dbReference type="InterPro" id="IPR000719">
    <property type="entry name" value="Prot_kinase_dom"/>
</dbReference>
<dbReference type="Gene3D" id="1.10.510.10">
    <property type="entry name" value="Transferase(Phosphotransferase) domain 1"/>
    <property type="match status" value="1"/>
</dbReference>
<dbReference type="GO" id="GO:0005524">
    <property type="term" value="F:ATP binding"/>
    <property type="evidence" value="ECO:0007669"/>
    <property type="project" value="UniProtKB-KW"/>
</dbReference>
<dbReference type="SUPFAM" id="SSF56112">
    <property type="entry name" value="Protein kinase-like (PK-like)"/>
    <property type="match status" value="1"/>
</dbReference>
<organism evidence="10 11">
    <name type="scientific">Armillaria tabescens</name>
    <name type="common">Ringless honey mushroom</name>
    <name type="synonym">Agaricus tabescens</name>
    <dbReference type="NCBI Taxonomy" id="1929756"/>
    <lineage>
        <taxon>Eukaryota</taxon>
        <taxon>Fungi</taxon>
        <taxon>Dikarya</taxon>
        <taxon>Basidiomycota</taxon>
        <taxon>Agaricomycotina</taxon>
        <taxon>Agaricomycetes</taxon>
        <taxon>Agaricomycetidae</taxon>
        <taxon>Agaricales</taxon>
        <taxon>Marasmiineae</taxon>
        <taxon>Physalacriaceae</taxon>
        <taxon>Desarmillaria</taxon>
    </lineage>
</organism>
<dbReference type="EC" id="2.7.11.1" evidence="1"/>
<evidence type="ECO:0000256" key="5">
    <source>
        <dbReference type="ARBA" id="ARBA00022777"/>
    </source>
</evidence>
<sequence length="208" mass="23358">MDYVPDGTLASLSASCQLLETDVKVLIRQVLDGLIFLRRQNIVHRDIKGTNLFITLDGCVKIGILGCATVIDPGTRPPRTLLSRSGALCFMSPELLFTDHYDERTDIWSLGIVIIELLKQGHPWARNKPARIVAMVFVCLLQFRFLGLSVIAYQVHECDQHLPALLRGITSESIKSLVRKIFVDQGARPSALQLVNDKWFSMAERMPE</sequence>
<evidence type="ECO:0000256" key="3">
    <source>
        <dbReference type="ARBA" id="ARBA00022679"/>
    </source>
</evidence>
<evidence type="ECO:0000256" key="8">
    <source>
        <dbReference type="ARBA" id="ARBA00048679"/>
    </source>
</evidence>
<dbReference type="RefSeq" id="XP_060323394.1">
    <property type="nucleotide sequence ID" value="XM_060468674.1"/>
</dbReference>
<evidence type="ECO:0000259" key="9">
    <source>
        <dbReference type="PROSITE" id="PS50011"/>
    </source>
</evidence>
<comment type="catalytic activity">
    <reaction evidence="7">
        <text>L-threonyl-[protein] + ATP = O-phospho-L-threonyl-[protein] + ADP + H(+)</text>
        <dbReference type="Rhea" id="RHEA:46608"/>
        <dbReference type="Rhea" id="RHEA-COMP:11060"/>
        <dbReference type="Rhea" id="RHEA-COMP:11605"/>
        <dbReference type="ChEBI" id="CHEBI:15378"/>
        <dbReference type="ChEBI" id="CHEBI:30013"/>
        <dbReference type="ChEBI" id="CHEBI:30616"/>
        <dbReference type="ChEBI" id="CHEBI:61977"/>
        <dbReference type="ChEBI" id="CHEBI:456216"/>
        <dbReference type="EC" id="2.7.11.1"/>
    </reaction>
</comment>
<keyword evidence="4" id="KW-0547">Nucleotide-binding</keyword>
<evidence type="ECO:0000313" key="11">
    <source>
        <dbReference type="Proteomes" id="UP001175211"/>
    </source>
</evidence>
<evidence type="ECO:0000313" key="10">
    <source>
        <dbReference type="EMBL" id="KAK0439945.1"/>
    </source>
</evidence>
<reference evidence="10" key="1">
    <citation type="submission" date="2023-06" db="EMBL/GenBank/DDBJ databases">
        <authorList>
            <consortium name="Lawrence Berkeley National Laboratory"/>
            <person name="Ahrendt S."/>
            <person name="Sahu N."/>
            <person name="Indic B."/>
            <person name="Wong-Bajracharya J."/>
            <person name="Merenyi Z."/>
            <person name="Ke H.-M."/>
            <person name="Monk M."/>
            <person name="Kocsube S."/>
            <person name="Drula E."/>
            <person name="Lipzen A."/>
            <person name="Balint B."/>
            <person name="Henrissat B."/>
            <person name="Andreopoulos B."/>
            <person name="Martin F.M."/>
            <person name="Harder C.B."/>
            <person name="Rigling D."/>
            <person name="Ford K.L."/>
            <person name="Foster G.D."/>
            <person name="Pangilinan J."/>
            <person name="Papanicolaou A."/>
            <person name="Barry K."/>
            <person name="LaButti K."/>
            <person name="Viragh M."/>
            <person name="Koriabine M."/>
            <person name="Yan M."/>
            <person name="Riley R."/>
            <person name="Champramary S."/>
            <person name="Plett K.L."/>
            <person name="Tsai I.J."/>
            <person name="Slot J."/>
            <person name="Sipos G."/>
            <person name="Plett J."/>
            <person name="Nagy L.G."/>
            <person name="Grigoriev I.V."/>
        </authorList>
    </citation>
    <scope>NUCLEOTIDE SEQUENCE</scope>
    <source>
        <strain evidence="10">CCBAS 213</strain>
    </source>
</reference>
<keyword evidence="11" id="KW-1185">Reference proteome</keyword>
<proteinExistence type="predicted"/>
<name>A0AA39JBZ8_ARMTA</name>
<evidence type="ECO:0000256" key="1">
    <source>
        <dbReference type="ARBA" id="ARBA00012513"/>
    </source>
</evidence>
<dbReference type="AlphaFoldDB" id="A0AA39JBZ8"/>
<dbReference type="PANTHER" id="PTHR24361:SF433">
    <property type="entry name" value="PROTEIN KINASE DOMAIN-CONTAINING PROTEIN"/>
    <property type="match status" value="1"/>
</dbReference>
<dbReference type="InterPro" id="IPR011009">
    <property type="entry name" value="Kinase-like_dom_sf"/>
</dbReference>
<dbReference type="GO" id="GO:0005737">
    <property type="term" value="C:cytoplasm"/>
    <property type="evidence" value="ECO:0007669"/>
    <property type="project" value="TreeGrafter"/>
</dbReference>
<dbReference type="SMART" id="SM00220">
    <property type="entry name" value="S_TKc"/>
    <property type="match status" value="1"/>
</dbReference>
<dbReference type="PROSITE" id="PS50011">
    <property type="entry name" value="PROTEIN_KINASE_DOM"/>
    <property type="match status" value="1"/>
</dbReference>
<dbReference type="GeneID" id="85352222"/>
<dbReference type="InterPro" id="IPR053235">
    <property type="entry name" value="Ser_Thr_kinase"/>
</dbReference>
<evidence type="ECO:0000256" key="4">
    <source>
        <dbReference type="ARBA" id="ARBA00022741"/>
    </source>
</evidence>
<accession>A0AA39JBZ8</accession>
<dbReference type="Pfam" id="PF00069">
    <property type="entry name" value="Pkinase"/>
    <property type="match status" value="1"/>
</dbReference>
<keyword evidence="6" id="KW-0067">ATP-binding</keyword>
<dbReference type="GO" id="GO:0004674">
    <property type="term" value="F:protein serine/threonine kinase activity"/>
    <property type="evidence" value="ECO:0007669"/>
    <property type="project" value="UniProtKB-KW"/>
</dbReference>
<evidence type="ECO:0000256" key="7">
    <source>
        <dbReference type="ARBA" id="ARBA00047899"/>
    </source>
</evidence>
<comment type="caution">
    <text evidence="10">The sequence shown here is derived from an EMBL/GenBank/DDBJ whole genome shotgun (WGS) entry which is preliminary data.</text>
</comment>
<evidence type="ECO:0000256" key="2">
    <source>
        <dbReference type="ARBA" id="ARBA00022527"/>
    </source>
</evidence>
<dbReference type="PROSITE" id="PS00108">
    <property type="entry name" value="PROTEIN_KINASE_ST"/>
    <property type="match status" value="1"/>
</dbReference>
<feature type="domain" description="Protein kinase" evidence="9">
    <location>
        <begin position="1"/>
        <end position="200"/>
    </location>
</feature>
<gene>
    <name evidence="10" type="ORF">EV420DRAFT_1316027</name>
</gene>
<comment type="catalytic activity">
    <reaction evidence="8">
        <text>L-seryl-[protein] + ATP = O-phospho-L-seryl-[protein] + ADP + H(+)</text>
        <dbReference type="Rhea" id="RHEA:17989"/>
        <dbReference type="Rhea" id="RHEA-COMP:9863"/>
        <dbReference type="Rhea" id="RHEA-COMP:11604"/>
        <dbReference type="ChEBI" id="CHEBI:15378"/>
        <dbReference type="ChEBI" id="CHEBI:29999"/>
        <dbReference type="ChEBI" id="CHEBI:30616"/>
        <dbReference type="ChEBI" id="CHEBI:83421"/>
        <dbReference type="ChEBI" id="CHEBI:456216"/>
        <dbReference type="EC" id="2.7.11.1"/>
    </reaction>
</comment>
<keyword evidence="5 10" id="KW-0418">Kinase</keyword>
<dbReference type="Proteomes" id="UP001175211">
    <property type="component" value="Unassembled WGS sequence"/>
</dbReference>
<keyword evidence="2" id="KW-0723">Serine/threonine-protein kinase</keyword>
<dbReference type="PANTHER" id="PTHR24361">
    <property type="entry name" value="MITOGEN-ACTIVATED KINASE KINASE KINASE"/>
    <property type="match status" value="1"/>
</dbReference>
<evidence type="ECO:0000256" key="6">
    <source>
        <dbReference type="ARBA" id="ARBA00022840"/>
    </source>
</evidence>